<keyword evidence="1" id="KW-0472">Membrane</keyword>
<keyword evidence="1" id="KW-0812">Transmembrane</keyword>
<protein>
    <submittedName>
        <fullName evidence="2">Uncharacterized protein</fullName>
    </submittedName>
</protein>
<dbReference type="Proteomes" id="UP001179614">
    <property type="component" value="Chromosome"/>
</dbReference>
<evidence type="ECO:0000256" key="1">
    <source>
        <dbReference type="SAM" id="Phobius"/>
    </source>
</evidence>
<keyword evidence="3" id="KW-1185">Reference proteome</keyword>
<sequence>MPGSLDKIAGTLALGLVFYFTSTHESFAYLDPGAGSMILTSILGIVAATIYTLKGYMHRIARVFRRDHRDDARPSAQERD</sequence>
<name>A0ABY7MMX3_9BRAD</name>
<dbReference type="EMBL" id="CP089391">
    <property type="protein sequence ID" value="WBL79738.1"/>
    <property type="molecule type" value="Genomic_DNA"/>
</dbReference>
<gene>
    <name evidence="2" type="ORF">I3J27_04710</name>
</gene>
<feature type="transmembrane region" description="Helical" evidence="1">
    <location>
        <begin position="33"/>
        <end position="53"/>
    </location>
</feature>
<dbReference type="RefSeq" id="WP_270165808.1">
    <property type="nucleotide sequence ID" value="NZ_CP089391.1"/>
</dbReference>
<evidence type="ECO:0000313" key="3">
    <source>
        <dbReference type="Proteomes" id="UP001179614"/>
    </source>
</evidence>
<accession>A0ABY7MMX3</accession>
<keyword evidence="1" id="KW-1133">Transmembrane helix</keyword>
<reference evidence="2" key="1">
    <citation type="submission" date="2021-12" db="EMBL/GenBank/DDBJ databases">
        <title>Bradyrhizobium xenonodulans sp. nov.</title>
        <authorList>
            <person name="Claassens R."/>
            <person name="Venter S.N."/>
            <person name="Beukes C.W."/>
            <person name="Stepkowski T."/>
            <person name="Steenkamp E.T."/>
        </authorList>
    </citation>
    <scope>NUCLEOTIDE SEQUENCE</scope>
    <source>
        <strain evidence="2">14AB</strain>
    </source>
</reference>
<proteinExistence type="predicted"/>
<evidence type="ECO:0000313" key="2">
    <source>
        <dbReference type="EMBL" id="WBL79738.1"/>
    </source>
</evidence>
<organism evidence="2 3">
    <name type="scientific">Bradyrhizobium xenonodulans</name>
    <dbReference type="NCBI Taxonomy" id="2736875"/>
    <lineage>
        <taxon>Bacteria</taxon>
        <taxon>Pseudomonadati</taxon>
        <taxon>Pseudomonadota</taxon>
        <taxon>Alphaproteobacteria</taxon>
        <taxon>Hyphomicrobiales</taxon>
        <taxon>Nitrobacteraceae</taxon>
        <taxon>Bradyrhizobium</taxon>
    </lineage>
</organism>